<comment type="caution">
    <text evidence="2">The sequence shown here is derived from an EMBL/GenBank/DDBJ whole genome shotgun (WGS) entry which is preliminary data.</text>
</comment>
<sequence>MIRDVHDHALLDLVTNDRGTTHLCSEDASERALPRGWRAADDDEGRFHHELHSDTNRDGSGRRLEAGLLLAELDVGALWWDRERGLERIPDIEERHRTAPDRSAASTPPA</sequence>
<gene>
    <name evidence="2" type="ORF">Sspor_17270</name>
</gene>
<evidence type="ECO:0000313" key="3">
    <source>
        <dbReference type="Proteomes" id="UP000608522"/>
    </source>
</evidence>
<name>A0ABQ3T6Z2_9ACTN</name>
<feature type="compositionally biased region" description="Basic and acidic residues" evidence="1">
    <location>
        <begin position="90"/>
        <end position="100"/>
    </location>
</feature>
<organism evidence="2 3">
    <name type="scientific">Streptomyces spororaveus</name>
    <dbReference type="NCBI Taxonomy" id="284039"/>
    <lineage>
        <taxon>Bacteria</taxon>
        <taxon>Bacillati</taxon>
        <taxon>Actinomycetota</taxon>
        <taxon>Actinomycetes</taxon>
        <taxon>Kitasatosporales</taxon>
        <taxon>Streptomycetaceae</taxon>
        <taxon>Streptomyces</taxon>
    </lineage>
</organism>
<evidence type="ECO:0000256" key="1">
    <source>
        <dbReference type="SAM" id="MobiDB-lite"/>
    </source>
</evidence>
<accession>A0ABQ3T6Z2</accession>
<dbReference type="Proteomes" id="UP000608522">
    <property type="component" value="Unassembled WGS sequence"/>
</dbReference>
<evidence type="ECO:0000313" key="2">
    <source>
        <dbReference type="EMBL" id="GHI76166.1"/>
    </source>
</evidence>
<protein>
    <submittedName>
        <fullName evidence="2">Uncharacterized protein</fullName>
    </submittedName>
</protein>
<keyword evidence="3" id="KW-1185">Reference proteome</keyword>
<feature type="region of interest" description="Disordered" evidence="1">
    <location>
        <begin position="90"/>
        <end position="110"/>
    </location>
</feature>
<reference evidence="3" key="1">
    <citation type="submission" date="2023-07" db="EMBL/GenBank/DDBJ databases">
        <title>Whole genome shotgun sequence of Streptomyces spororaveus NBRC 15456.</title>
        <authorList>
            <person name="Komaki H."/>
            <person name="Tamura T."/>
        </authorList>
    </citation>
    <scope>NUCLEOTIDE SEQUENCE [LARGE SCALE GENOMIC DNA]</scope>
    <source>
        <strain evidence="3">NBRC 15456</strain>
    </source>
</reference>
<proteinExistence type="predicted"/>
<dbReference type="EMBL" id="BNED01000005">
    <property type="protein sequence ID" value="GHI76166.1"/>
    <property type="molecule type" value="Genomic_DNA"/>
</dbReference>